<dbReference type="AlphaFoldDB" id="A0A9X1TVY5"/>
<keyword evidence="3" id="KW-1185">Reference proteome</keyword>
<reference evidence="2" key="1">
    <citation type="submission" date="2022-01" db="EMBL/GenBank/DDBJ databases">
        <authorList>
            <person name="Jo J.-H."/>
            <person name="Im W.-T."/>
        </authorList>
    </citation>
    <scope>NUCLEOTIDE SEQUENCE</scope>
    <source>
        <strain evidence="2">G124</strain>
    </source>
</reference>
<comment type="caution">
    <text evidence="2">The sequence shown here is derived from an EMBL/GenBank/DDBJ whole genome shotgun (WGS) entry which is preliminary data.</text>
</comment>
<sequence length="56" mass="6119">MLTDETSDRQLQSSRFGRKDNYAAAAVAAPSTLADDIRLFAITFVGGFLFMTVFLA</sequence>
<protein>
    <submittedName>
        <fullName evidence="2">Uncharacterized protein</fullName>
    </submittedName>
</protein>
<evidence type="ECO:0000313" key="3">
    <source>
        <dbReference type="Proteomes" id="UP001139410"/>
    </source>
</evidence>
<dbReference type="Proteomes" id="UP001139410">
    <property type="component" value="Unassembled WGS sequence"/>
</dbReference>
<dbReference type="RefSeq" id="WP_235067127.1">
    <property type="nucleotide sequence ID" value="NZ_JAKFGM010000001.1"/>
</dbReference>
<gene>
    <name evidence="2" type="ORF">LVY65_06295</name>
</gene>
<accession>A0A9X1TVY5</accession>
<keyword evidence="1" id="KW-1133">Transmembrane helix</keyword>
<name>A0A9X1TVY5_9SPHN</name>
<feature type="transmembrane region" description="Helical" evidence="1">
    <location>
        <begin position="37"/>
        <end position="55"/>
    </location>
</feature>
<keyword evidence="1" id="KW-0812">Transmembrane</keyword>
<organism evidence="2 3">
    <name type="scientific">Sphingomonas cremea</name>
    <dbReference type="NCBI Taxonomy" id="2904799"/>
    <lineage>
        <taxon>Bacteria</taxon>
        <taxon>Pseudomonadati</taxon>
        <taxon>Pseudomonadota</taxon>
        <taxon>Alphaproteobacteria</taxon>
        <taxon>Sphingomonadales</taxon>
        <taxon>Sphingomonadaceae</taxon>
        <taxon>Sphingomonas</taxon>
    </lineage>
</organism>
<dbReference type="EMBL" id="JAKFGM010000001">
    <property type="protein sequence ID" value="MCF2514674.1"/>
    <property type="molecule type" value="Genomic_DNA"/>
</dbReference>
<evidence type="ECO:0000313" key="2">
    <source>
        <dbReference type="EMBL" id="MCF2514674.1"/>
    </source>
</evidence>
<proteinExistence type="predicted"/>
<keyword evidence="1" id="KW-0472">Membrane</keyword>
<evidence type="ECO:0000256" key="1">
    <source>
        <dbReference type="SAM" id="Phobius"/>
    </source>
</evidence>